<evidence type="ECO:0000313" key="2">
    <source>
        <dbReference type="Proteomes" id="UP001066276"/>
    </source>
</evidence>
<reference evidence="1" key="1">
    <citation type="journal article" date="2022" name="bioRxiv">
        <title>Sequencing and chromosome-scale assembly of the giantPleurodeles waltlgenome.</title>
        <authorList>
            <person name="Brown T."/>
            <person name="Elewa A."/>
            <person name="Iarovenko S."/>
            <person name="Subramanian E."/>
            <person name="Araus A.J."/>
            <person name="Petzold A."/>
            <person name="Susuki M."/>
            <person name="Suzuki K.-i.T."/>
            <person name="Hayashi T."/>
            <person name="Toyoda A."/>
            <person name="Oliveira C."/>
            <person name="Osipova E."/>
            <person name="Leigh N.D."/>
            <person name="Simon A."/>
            <person name="Yun M.H."/>
        </authorList>
    </citation>
    <scope>NUCLEOTIDE SEQUENCE</scope>
    <source>
        <strain evidence="1">20211129_DDA</strain>
        <tissue evidence="1">Liver</tissue>
    </source>
</reference>
<keyword evidence="2" id="KW-1185">Reference proteome</keyword>
<gene>
    <name evidence="1" type="ORF">NDU88_004141</name>
</gene>
<dbReference type="AlphaFoldDB" id="A0AAV7QBQ8"/>
<accession>A0AAV7QBQ8</accession>
<proteinExistence type="predicted"/>
<dbReference type="EMBL" id="JANPWB010000010">
    <property type="protein sequence ID" value="KAJ1137744.1"/>
    <property type="molecule type" value="Genomic_DNA"/>
</dbReference>
<comment type="caution">
    <text evidence="1">The sequence shown here is derived from an EMBL/GenBank/DDBJ whole genome shotgun (WGS) entry which is preliminary data.</text>
</comment>
<protein>
    <recommendedName>
        <fullName evidence="3">Reverse transcriptase domain-containing protein</fullName>
    </recommendedName>
</protein>
<evidence type="ECO:0008006" key="3">
    <source>
        <dbReference type="Google" id="ProtNLM"/>
    </source>
</evidence>
<evidence type="ECO:0000313" key="1">
    <source>
        <dbReference type="EMBL" id="KAJ1137744.1"/>
    </source>
</evidence>
<organism evidence="1 2">
    <name type="scientific">Pleurodeles waltl</name>
    <name type="common">Iberian ribbed newt</name>
    <dbReference type="NCBI Taxonomy" id="8319"/>
    <lineage>
        <taxon>Eukaryota</taxon>
        <taxon>Metazoa</taxon>
        <taxon>Chordata</taxon>
        <taxon>Craniata</taxon>
        <taxon>Vertebrata</taxon>
        <taxon>Euteleostomi</taxon>
        <taxon>Amphibia</taxon>
        <taxon>Batrachia</taxon>
        <taxon>Caudata</taxon>
        <taxon>Salamandroidea</taxon>
        <taxon>Salamandridae</taxon>
        <taxon>Pleurodelinae</taxon>
        <taxon>Pleurodeles</taxon>
    </lineage>
</organism>
<name>A0AAV7QBQ8_PLEWA</name>
<dbReference type="Proteomes" id="UP001066276">
    <property type="component" value="Chromosome 6"/>
</dbReference>
<sequence length="131" mass="14601">MRDRREVTGVRFGGEACTITLYADDIVVTLDKPVRSLTVFLEEVEALGAVSGFWVNFSKSRTLDLALPGETLDEMTQHYPSQWEESSVPYLGLRVARTVTESASINYRLLLRGGGQSRPRGVVTLSYLMDL</sequence>